<evidence type="ECO:0000313" key="2">
    <source>
        <dbReference type="EMBL" id="KAF0741614.1"/>
    </source>
</evidence>
<reference evidence="2 3" key="1">
    <citation type="submission" date="2019-07" db="EMBL/GenBank/DDBJ databases">
        <title>Genomics analysis of Aphanomyces spp. identifies a new class of oomycete effector associated with host adaptation.</title>
        <authorList>
            <person name="Gaulin E."/>
        </authorList>
    </citation>
    <scope>NUCLEOTIDE SEQUENCE [LARGE SCALE GENOMIC DNA]</scope>
    <source>
        <strain evidence="2 3">ATCC 201684</strain>
    </source>
</reference>
<dbReference type="GO" id="GO:0006355">
    <property type="term" value="P:regulation of DNA-templated transcription"/>
    <property type="evidence" value="ECO:0007669"/>
    <property type="project" value="InterPro"/>
</dbReference>
<comment type="caution">
    <text evidence="2">The sequence shown here is derived from an EMBL/GenBank/DDBJ whole genome shotgun (WGS) entry which is preliminary data.</text>
</comment>
<dbReference type="AlphaFoldDB" id="A0A6G0XMJ5"/>
<dbReference type="VEuPathDB" id="FungiDB:AeMF1_001570"/>
<dbReference type="InterPro" id="IPR018737">
    <property type="entry name" value="DREAM_LIN52"/>
</dbReference>
<name>A0A6G0XMJ5_9STRA</name>
<gene>
    <name evidence="2" type="ORF">Ae201684_003293</name>
</gene>
<accession>A0A6G0XMJ5</accession>
<protein>
    <submittedName>
        <fullName evidence="2">Uncharacterized protein</fullName>
    </submittedName>
</protein>
<sequence length="125" mass="14503">MDDDDSYNITTNPWGNLQEFFPKVIAPTVPLSADLTELHTFLMNQKPSSDSDAELKQMSKKELESKIRELENWNFRLYLDEGREMQRGQHLQVLSGDFPNGRVTPREATDRRRAKRQRSSSSSDE</sequence>
<evidence type="ECO:0000313" key="3">
    <source>
        <dbReference type="Proteomes" id="UP000481153"/>
    </source>
</evidence>
<feature type="region of interest" description="Disordered" evidence="1">
    <location>
        <begin position="90"/>
        <end position="125"/>
    </location>
</feature>
<dbReference type="GO" id="GO:0070176">
    <property type="term" value="C:DRM complex"/>
    <property type="evidence" value="ECO:0007669"/>
    <property type="project" value="InterPro"/>
</dbReference>
<keyword evidence="3" id="KW-1185">Reference proteome</keyword>
<evidence type="ECO:0000256" key="1">
    <source>
        <dbReference type="SAM" id="MobiDB-lite"/>
    </source>
</evidence>
<dbReference type="EMBL" id="VJMJ01000036">
    <property type="protein sequence ID" value="KAF0741614.1"/>
    <property type="molecule type" value="Genomic_DNA"/>
</dbReference>
<dbReference type="Pfam" id="PF10044">
    <property type="entry name" value="LIN52"/>
    <property type="match status" value="1"/>
</dbReference>
<dbReference type="Proteomes" id="UP000481153">
    <property type="component" value="Unassembled WGS sequence"/>
</dbReference>
<proteinExistence type="predicted"/>
<organism evidence="2 3">
    <name type="scientific">Aphanomyces euteiches</name>
    <dbReference type="NCBI Taxonomy" id="100861"/>
    <lineage>
        <taxon>Eukaryota</taxon>
        <taxon>Sar</taxon>
        <taxon>Stramenopiles</taxon>
        <taxon>Oomycota</taxon>
        <taxon>Saprolegniomycetes</taxon>
        <taxon>Saprolegniales</taxon>
        <taxon>Verrucalvaceae</taxon>
        <taxon>Aphanomyces</taxon>
    </lineage>
</organism>